<reference evidence="1 2" key="1">
    <citation type="submission" date="2023-06" db="EMBL/GenBank/DDBJ databases">
        <authorList>
            <person name="Ham H."/>
            <person name="Park D.S."/>
        </authorList>
    </citation>
    <scope>NUCLEOTIDE SEQUENCE [LARGE SCALE GENOMIC DNA]</scope>
    <source>
        <strain evidence="1 2">KACC 17005</strain>
    </source>
</reference>
<evidence type="ECO:0000313" key="1">
    <source>
        <dbReference type="EMBL" id="WIY49640.1"/>
    </source>
</evidence>
<keyword evidence="2" id="KW-1185">Reference proteome</keyword>
<proteinExistence type="predicted"/>
<gene>
    <name evidence="1" type="ORF">QRO08_03450</name>
</gene>
<evidence type="ECO:0000313" key="2">
    <source>
        <dbReference type="Proteomes" id="UP001242732"/>
    </source>
</evidence>
<protein>
    <recommendedName>
        <fullName evidence="3">DUF72 domain-containing protein</fullName>
    </recommendedName>
</protein>
<sequence length="104" mass="11730">MSLYGEPTYGRPYFDWLAASATAHYGVTEFHPLKAMDAAEMRRVLQAHAARGAEFLSFFLEPLWNGELVPRGHNIFSFDPDNRQFASDRLYEAVRGALAPAVRP</sequence>
<accession>A0ABY9AS72</accession>
<dbReference type="RefSeq" id="WP_011797177.1">
    <property type="nucleotide sequence ID" value="NZ_CP023687.1"/>
</dbReference>
<evidence type="ECO:0008006" key="3">
    <source>
        <dbReference type="Google" id="ProtNLM"/>
    </source>
</evidence>
<dbReference type="Proteomes" id="UP001242732">
    <property type="component" value="Chromosome"/>
</dbReference>
<dbReference type="EMBL" id="CP127363">
    <property type="protein sequence ID" value="WIY49640.1"/>
    <property type="molecule type" value="Genomic_DNA"/>
</dbReference>
<name>A0ABY9AS72_PARCI</name>
<organism evidence="1 2">
    <name type="scientific">Paracidovorax citrulli</name>
    <name type="common">Acidovorax citrulli</name>
    <dbReference type="NCBI Taxonomy" id="80869"/>
    <lineage>
        <taxon>Bacteria</taxon>
        <taxon>Pseudomonadati</taxon>
        <taxon>Pseudomonadota</taxon>
        <taxon>Betaproteobacteria</taxon>
        <taxon>Burkholderiales</taxon>
        <taxon>Comamonadaceae</taxon>
        <taxon>Paracidovorax</taxon>
    </lineage>
</organism>